<dbReference type="Proteomes" id="UP001338125">
    <property type="component" value="Unassembled WGS sequence"/>
</dbReference>
<evidence type="ECO:0000313" key="8">
    <source>
        <dbReference type="EMBL" id="KAK5987237.1"/>
    </source>
</evidence>
<evidence type="ECO:0000313" key="9">
    <source>
        <dbReference type="Proteomes" id="UP001338125"/>
    </source>
</evidence>
<dbReference type="InterPro" id="IPR013868">
    <property type="entry name" value="Cut8/Sts1_fam"/>
</dbReference>
<evidence type="ECO:0000256" key="4">
    <source>
        <dbReference type="ARBA" id="ARBA00023242"/>
    </source>
</evidence>
<dbReference type="Gene3D" id="1.20.58.1590">
    <property type="entry name" value="Tethering factor for nuclear proteasome Cut8/Sts1"/>
    <property type="match status" value="1"/>
</dbReference>
<evidence type="ECO:0000256" key="5">
    <source>
        <dbReference type="ARBA" id="ARBA00025651"/>
    </source>
</evidence>
<evidence type="ECO:0000256" key="6">
    <source>
        <dbReference type="RuleBase" id="RU368013"/>
    </source>
</evidence>
<proteinExistence type="inferred from homology"/>
<dbReference type="EMBL" id="JAVFKD010000016">
    <property type="protein sequence ID" value="KAK5987237.1"/>
    <property type="molecule type" value="Genomic_DNA"/>
</dbReference>
<feature type="region of interest" description="Disordered" evidence="7">
    <location>
        <begin position="1"/>
        <end position="49"/>
    </location>
</feature>
<gene>
    <name evidence="8" type="ORF">PT974_11361</name>
</gene>
<comment type="subunit">
    <text evidence="2 6">Binds the proteasome.</text>
</comment>
<dbReference type="InterPro" id="IPR038422">
    <property type="entry name" value="Cut8/Sts1_sf"/>
</dbReference>
<reference evidence="8 9" key="1">
    <citation type="submission" date="2024-01" db="EMBL/GenBank/DDBJ databases">
        <title>Complete genome of Cladobotryum mycophilum ATHUM6906.</title>
        <authorList>
            <person name="Christinaki A.C."/>
            <person name="Myridakis A.I."/>
            <person name="Kouvelis V.N."/>
        </authorList>
    </citation>
    <scope>NUCLEOTIDE SEQUENCE [LARGE SCALE GENOMIC DNA]</scope>
    <source>
        <strain evidence="8 9">ATHUM6906</strain>
    </source>
</reference>
<keyword evidence="6" id="KW-0653">Protein transport</keyword>
<keyword evidence="4 6" id="KW-0539">Nucleus</keyword>
<evidence type="ECO:0000256" key="7">
    <source>
        <dbReference type="SAM" id="MobiDB-lite"/>
    </source>
</evidence>
<evidence type="ECO:0000256" key="2">
    <source>
        <dbReference type="ARBA" id="ARBA00011464"/>
    </source>
</evidence>
<feature type="compositionally biased region" description="Low complexity" evidence="7">
    <location>
        <begin position="24"/>
        <end position="35"/>
    </location>
</feature>
<keyword evidence="6" id="KW-0963">Cytoplasm</keyword>
<evidence type="ECO:0000256" key="3">
    <source>
        <dbReference type="ARBA" id="ARBA00016204"/>
    </source>
</evidence>
<comment type="similarity">
    <text evidence="1 6">Belongs to the cut8/STS1 family.</text>
</comment>
<dbReference type="GO" id="GO:0000502">
    <property type="term" value="C:proteasome complex"/>
    <property type="evidence" value="ECO:0007669"/>
    <property type="project" value="UniProtKB-KW"/>
</dbReference>
<comment type="function">
    <text evidence="5 6">Involved in ubiquitin-mediated protein degradation. Regulatory factor in the ubiquitin/proteasome pathway that controls the turnover of proteasome substrates. Targets proteasomes to the nucleus and facilitates the degradation of nuclear proteins.</text>
</comment>
<accession>A0ABR0S504</accession>
<keyword evidence="8" id="KW-0647">Proteasome</keyword>
<keyword evidence="6" id="KW-0813">Transport</keyword>
<dbReference type="Pfam" id="PF08559">
    <property type="entry name" value="Cut8"/>
    <property type="match status" value="1"/>
</dbReference>
<dbReference type="PANTHER" id="PTHR28032">
    <property type="entry name" value="FI02826P"/>
    <property type="match status" value="1"/>
</dbReference>
<name>A0ABR0S504_9HYPO</name>
<dbReference type="PANTHER" id="PTHR28032:SF1">
    <property type="entry name" value="FI02826P"/>
    <property type="match status" value="1"/>
</dbReference>
<organism evidence="8 9">
    <name type="scientific">Cladobotryum mycophilum</name>
    <dbReference type="NCBI Taxonomy" id="491253"/>
    <lineage>
        <taxon>Eukaryota</taxon>
        <taxon>Fungi</taxon>
        <taxon>Dikarya</taxon>
        <taxon>Ascomycota</taxon>
        <taxon>Pezizomycotina</taxon>
        <taxon>Sordariomycetes</taxon>
        <taxon>Hypocreomycetidae</taxon>
        <taxon>Hypocreales</taxon>
        <taxon>Hypocreaceae</taxon>
        <taxon>Cladobotryum</taxon>
    </lineage>
</organism>
<keyword evidence="9" id="KW-1185">Reference proteome</keyword>
<evidence type="ECO:0000256" key="1">
    <source>
        <dbReference type="ARBA" id="ARBA00006199"/>
    </source>
</evidence>
<comment type="caution">
    <text evidence="8">The sequence shown here is derived from an EMBL/GenBank/DDBJ whole genome shotgun (WGS) entry which is preliminary data.</text>
</comment>
<sequence length="236" mass="26298">MSLVSPLHNMGNRKRKADADGDESMSSHSSPAESSRATMRPSKKVRSNDLIGRPLTLPRLLETLDITQLRTVLERICERHAEIGHEVVSQAPRPTVQAALDVLQGYQDRLNAAVPYGESSAEYTYYRVRDPLVALIDALADFTPQFLPPIETQPTKSLEFLDGATKLIHSLPNWEPQAYRHHKDNAYEDISKAWALVINEAAKRGGGLICILVDGIRHCHGTTNNPEAAWALRFLQ</sequence>
<protein>
    <recommendedName>
        <fullName evidence="3 6">Tethering factor for nuclear proteasome STS1</fullName>
    </recommendedName>
</protein>
<comment type="subcellular location">
    <subcellularLocation>
        <location evidence="6">Cytoplasm</location>
    </subcellularLocation>
    <subcellularLocation>
        <location evidence="6">Nucleus</location>
    </subcellularLocation>
</comment>